<dbReference type="SUPFAM" id="SSF53756">
    <property type="entry name" value="UDP-Glycosyltransferase/glycogen phosphorylase"/>
    <property type="match status" value="1"/>
</dbReference>
<organism evidence="3 4">
    <name type="scientific">Rhizobium hidalgonense</name>
    <dbReference type="NCBI Taxonomy" id="1538159"/>
    <lineage>
        <taxon>Bacteria</taxon>
        <taxon>Pseudomonadati</taxon>
        <taxon>Pseudomonadota</taxon>
        <taxon>Alphaproteobacteria</taxon>
        <taxon>Hyphomicrobiales</taxon>
        <taxon>Rhizobiaceae</taxon>
        <taxon>Rhizobium/Agrobacterium group</taxon>
        <taxon>Rhizobium</taxon>
    </lineage>
</organism>
<dbReference type="GO" id="GO:0009103">
    <property type="term" value="P:lipopolysaccharide biosynthetic process"/>
    <property type="evidence" value="ECO:0007669"/>
    <property type="project" value="TreeGrafter"/>
</dbReference>
<dbReference type="Proteomes" id="UP001268610">
    <property type="component" value="Unassembled WGS sequence"/>
</dbReference>
<dbReference type="InterPro" id="IPR001296">
    <property type="entry name" value="Glyco_trans_1"/>
</dbReference>
<comment type="caution">
    <text evidence="3">The sequence shown here is derived from an EMBL/GenBank/DDBJ whole genome shotgun (WGS) entry which is preliminary data.</text>
</comment>
<name>A0AAJ2GX79_9HYPH</name>
<evidence type="ECO:0000313" key="4">
    <source>
        <dbReference type="Proteomes" id="UP001268610"/>
    </source>
</evidence>
<dbReference type="RefSeq" id="WP_310857420.1">
    <property type="nucleotide sequence ID" value="NZ_JAVLSD010000045.1"/>
</dbReference>
<proteinExistence type="predicted"/>
<dbReference type="GO" id="GO:0016757">
    <property type="term" value="F:glycosyltransferase activity"/>
    <property type="evidence" value="ECO:0007669"/>
    <property type="project" value="InterPro"/>
</dbReference>
<evidence type="ECO:0000259" key="2">
    <source>
        <dbReference type="Pfam" id="PF00534"/>
    </source>
</evidence>
<sequence>MTINVVQINSGDLIGRRFNGFDLHPYLQDLGVKSTQLVYWNKQSDADFVSKMFDYPGSRLLTRALTIVENRTSFHARLHPHSWTLPSHKKVQEADIMHLHIIHDGYFSLSALPYVTSKKPTVWTWHDPWPMTGHCIYPLECTRWKTGCGSCPNLKLPFAMRTDRTAEQFAWKKRLYNKTKAEIVVASQWMMDMAANSPLAESFNFNLIPFGLDLGRYKPRDRRAARERLGVFPDRPVIFLRASSTPFKGLSEFVQALELLDPDLRLCIISLQETGQFDAFIGRHQIIEFGWTNEEELLLDAYAACDFFAMPSKAEAFGLMAIEAMACARPVLCLTGTSLPGVAFAPEAGLAVPKNDIQALANAIDYLVRDRLACEQRGIASRALAEAHYDIRQQARLTADLYERVLERQKVGNNVGRRAKAMEAK</sequence>
<protein>
    <submittedName>
        <fullName evidence="3">Glycosyltransferase family 4 protein</fullName>
    </submittedName>
</protein>
<gene>
    <name evidence="3" type="ORF">RJJ65_33930</name>
</gene>
<reference evidence="3" key="1">
    <citation type="submission" date="2023-04" db="EMBL/GenBank/DDBJ databases">
        <title>Genomic characterization of faba bean (Vicia faba) microsymbionts in Mexican soils.</title>
        <authorList>
            <person name="Rivera Orduna F.N."/>
            <person name="Guevara-Luna J."/>
            <person name="Yan J."/>
            <person name="Arroyo-Herrera I."/>
            <person name="Li Y."/>
            <person name="Vasquez-Murrieta M.S."/>
            <person name="Wang E.T."/>
        </authorList>
    </citation>
    <scope>NUCLEOTIDE SEQUENCE</scope>
    <source>
        <strain evidence="3">CH26</strain>
    </source>
</reference>
<evidence type="ECO:0000313" key="3">
    <source>
        <dbReference type="EMBL" id="MDR9777545.1"/>
    </source>
</evidence>
<dbReference type="CDD" id="cd03825">
    <property type="entry name" value="GT4_WcaC-like"/>
    <property type="match status" value="1"/>
</dbReference>
<dbReference type="AlphaFoldDB" id="A0AAJ2GX79"/>
<dbReference type="Gene3D" id="3.40.50.2000">
    <property type="entry name" value="Glycogen Phosphorylase B"/>
    <property type="match status" value="2"/>
</dbReference>
<evidence type="ECO:0000256" key="1">
    <source>
        <dbReference type="ARBA" id="ARBA00022679"/>
    </source>
</evidence>
<keyword evidence="1" id="KW-0808">Transferase</keyword>
<dbReference type="EMBL" id="JAVLSF010000048">
    <property type="protein sequence ID" value="MDR9777545.1"/>
    <property type="molecule type" value="Genomic_DNA"/>
</dbReference>
<feature type="domain" description="Glycosyl transferase family 1" evidence="2">
    <location>
        <begin position="222"/>
        <end position="378"/>
    </location>
</feature>
<accession>A0AAJ2GX79</accession>
<dbReference type="PANTHER" id="PTHR46401">
    <property type="entry name" value="GLYCOSYLTRANSFERASE WBBK-RELATED"/>
    <property type="match status" value="1"/>
</dbReference>
<dbReference type="Pfam" id="PF00534">
    <property type="entry name" value="Glycos_transf_1"/>
    <property type="match status" value="1"/>
</dbReference>
<dbReference type="PANTHER" id="PTHR46401:SF2">
    <property type="entry name" value="GLYCOSYLTRANSFERASE WBBK-RELATED"/>
    <property type="match status" value="1"/>
</dbReference>